<comment type="caution">
    <text evidence="2">The sequence shown here is derived from an EMBL/GenBank/DDBJ whole genome shotgun (WGS) entry which is preliminary data.</text>
</comment>
<name>A0A2I0L7H1_PUNGR</name>
<proteinExistence type="predicted"/>
<dbReference type="PANTHER" id="PTHR31973">
    <property type="entry name" value="POLYPROTEIN, PUTATIVE-RELATED"/>
    <property type="match status" value="1"/>
</dbReference>
<evidence type="ECO:0000313" key="3">
    <source>
        <dbReference type="Proteomes" id="UP000233551"/>
    </source>
</evidence>
<dbReference type="InterPro" id="IPR018289">
    <property type="entry name" value="MULE_transposase_dom"/>
</dbReference>
<keyword evidence="3" id="KW-1185">Reference proteome</keyword>
<gene>
    <name evidence="2" type="ORF">CRG98_002968</name>
</gene>
<dbReference type="STRING" id="22663.A0A2I0L7H1"/>
<organism evidence="2 3">
    <name type="scientific">Punica granatum</name>
    <name type="common">Pomegranate</name>
    <dbReference type="NCBI Taxonomy" id="22663"/>
    <lineage>
        <taxon>Eukaryota</taxon>
        <taxon>Viridiplantae</taxon>
        <taxon>Streptophyta</taxon>
        <taxon>Embryophyta</taxon>
        <taxon>Tracheophyta</taxon>
        <taxon>Spermatophyta</taxon>
        <taxon>Magnoliopsida</taxon>
        <taxon>eudicotyledons</taxon>
        <taxon>Gunneridae</taxon>
        <taxon>Pentapetalae</taxon>
        <taxon>rosids</taxon>
        <taxon>malvids</taxon>
        <taxon>Myrtales</taxon>
        <taxon>Lythraceae</taxon>
        <taxon>Punica</taxon>
    </lineage>
</organism>
<dbReference type="Proteomes" id="UP000233551">
    <property type="component" value="Unassembled WGS sequence"/>
</dbReference>
<protein>
    <recommendedName>
        <fullName evidence="1">MULE transposase domain-containing protein</fullName>
    </recommendedName>
</protein>
<dbReference type="AlphaFoldDB" id="A0A2I0L7H1"/>
<sequence>MTLDIHVRDMVEVGVHYGPVDVFAEANEVHDEFEGFDYDPSDEDETDDGLDDSDYARKLLMKNTVKVERNGPEGAVTFKRLYMGFEGLTYGFLPGCRQIITLDGCFLKTPLGGQFLSIVGKDEKNQMFLIARAVVKGNNESSWNWFLIRLCDCAHPNYILSRYACAHLCNTAWECPPSRGRTTDAREKKSPLAIL</sequence>
<dbReference type="EMBL" id="PGOL01000111">
    <property type="protein sequence ID" value="PKI76659.1"/>
    <property type="molecule type" value="Genomic_DNA"/>
</dbReference>
<accession>A0A2I0L7H1</accession>
<evidence type="ECO:0000259" key="1">
    <source>
        <dbReference type="Pfam" id="PF10551"/>
    </source>
</evidence>
<dbReference type="Pfam" id="PF10551">
    <property type="entry name" value="MULE"/>
    <property type="match status" value="1"/>
</dbReference>
<reference evidence="2 3" key="1">
    <citation type="submission" date="2017-11" db="EMBL/GenBank/DDBJ databases">
        <title>De-novo sequencing of pomegranate (Punica granatum L.) genome.</title>
        <authorList>
            <person name="Akparov Z."/>
            <person name="Amiraslanov A."/>
            <person name="Hajiyeva S."/>
            <person name="Abbasov M."/>
            <person name="Kaur K."/>
            <person name="Hamwieh A."/>
            <person name="Solovyev V."/>
            <person name="Salamov A."/>
            <person name="Braich B."/>
            <person name="Kosarev P."/>
            <person name="Mahmoud A."/>
            <person name="Hajiyev E."/>
            <person name="Babayeva S."/>
            <person name="Izzatullayeva V."/>
            <person name="Mammadov A."/>
            <person name="Mammadov A."/>
            <person name="Sharifova S."/>
            <person name="Ojaghi J."/>
            <person name="Eynullazada K."/>
            <person name="Bayramov B."/>
            <person name="Abdulazimova A."/>
            <person name="Shahmuradov I."/>
        </authorList>
    </citation>
    <scope>NUCLEOTIDE SEQUENCE [LARGE SCALE GENOMIC DNA]</scope>
    <source>
        <strain evidence="3">cv. AG2017</strain>
        <tissue evidence="2">Leaf</tissue>
    </source>
</reference>
<evidence type="ECO:0000313" key="2">
    <source>
        <dbReference type="EMBL" id="PKI76659.1"/>
    </source>
</evidence>
<feature type="domain" description="MULE transposase" evidence="1">
    <location>
        <begin position="99"/>
        <end position="155"/>
    </location>
</feature>
<dbReference type="PANTHER" id="PTHR31973:SF197">
    <property type="entry name" value="SWIM-TYPE DOMAIN-CONTAINING PROTEIN"/>
    <property type="match status" value="1"/>
</dbReference>